<reference evidence="2" key="1">
    <citation type="journal article" date="2019" name="Int. J. Syst. Evol. Microbiol.">
        <title>The Global Catalogue of Microorganisms (GCM) 10K type strain sequencing project: providing services to taxonomists for standard genome sequencing and annotation.</title>
        <authorList>
            <consortium name="The Broad Institute Genomics Platform"/>
            <consortium name="The Broad Institute Genome Sequencing Center for Infectious Disease"/>
            <person name="Wu L."/>
            <person name="Ma J."/>
        </authorList>
    </citation>
    <scope>NUCLEOTIDE SEQUENCE [LARGE SCALE GENOMIC DNA]</scope>
    <source>
        <strain evidence="2">CGMCC 4.7683</strain>
    </source>
</reference>
<accession>A0ABQ3M472</accession>
<evidence type="ECO:0000313" key="1">
    <source>
        <dbReference type="EMBL" id="GHH32290.1"/>
    </source>
</evidence>
<evidence type="ECO:0000313" key="2">
    <source>
        <dbReference type="Proteomes" id="UP000635387"/>
    </source>
</evidence>
<dbReference type="RefSeq" id="WP_191258618.1">
    <property type="nucleotide sequence ID" value="NZ_BNAY01000010.1"/>
</dbReference>
<dbReference type="EMBL" id="BNAY01000010">
    <property type="protein sequence ID" value="GHH32290.1"/>
    <property type="molecule type" value="Genomic_DNA"/>
</dbReference>
<organism evidence="1 2">
    <name type="scientific">Amycolatopsis oliviviridis</name>
    <dbReference type="NCBI Taxonomy" id="1471590"/>
    <lineage>
        <taxon>Bacteria</taxon>
        <taxon>Bacillati</taxon>
        <taxon>Actinomycetota</taxon>
        <taxon>Actinomycetes</taxon>
        <taxon>Pseudonocardiales</taxon>
        <taxon>Pseudonocardiaceae</taxon>
        <taxon>Amycolatopsis</taxon>
    </lineage>
</organism>
<evidence type="ECO:0008006" key="3">
    <source>
        <dbReference type="Google" id="ProtNLM"/>
    </source>
</evidence>
<proteinExistence type="predicted"/>
<gene>
    <name evidence="1" type="ORF">GCM10017790_69180</name>
</gene>
<keyword evidence="2" id="KW-1185">Reference proteome</keyword>
<sequence length="541" mass="57792">MTTTATPFDDARFRLSAAKAVECLVEEDIENLLAQHGTLDAVLDLMTTRARSVRATFARRERSLPEAEYDFLAAAVLSVRSKASVQANVTNIVKVHDELLALQVPAELAVPCRKAQNEAAIGLLVATARVTGEVGAENVPPLFVTMVAAALLAQTGVETAASEVRAVLVRADELAASHRAGLGVADGTDQAFPILGNADIVGQVAAYRVAVAEAAGASVDPIADVADIAEVVALRLRRGLTRAPGQSWWRGGSEPDIVVTFREFAKTIGGPVAAEVFGLLHRELTFMSAGASSSIPVEDDSTFAARDAEPVETSSVAADTLARHVLDALYTGAGPRRHIVTQWLTGERPPDDQHELPFLVDRVRRVAALLGDPPASPPALDPESLGHLRLVSAKVADALLLGEKRIGIAQIILPPLWTKRSAAVKLVQSKLRVRMTRGATTSARSAMVAAVVVRAPAQGFLRVAPERPAICACGVGEGRAPANRKPVQADQACPHRSWEEWGAVEDYSTLTAFAEYSTPDATRAQLRRYTGPWEYWIHEVR</sequence>
<protein>
    <recommendedName>
        <fullName evidence="3">DUF222 domain-containing protein</fullName>
    </recommendedName>
</protein>
<comment type="caution">
    <text evidence="1">The sequence shown here is derived from an EMBL/GenBank/DDBJ whole genome shotgun (WGS) entry which is preliminary data.</text>
</comment>
<name>A0ABQ3M472_9PSEU</name>
<dbReference type="Proteomes" id="UP000635387">
    <property type="component" value="Unassembled WGS sequence"/>
</dbReference>